<dbReference type="InterPro" id="IPR050220">
    <property type="entry name" value="Type_II_DNA_Topoisomerases"/>
</dbReference>
<dbReference type="NCBIfam" id="NF004044">
    <property type="entry name" value="PRK05561.1"/>
    <property type="match status" value="1"/>
</dbReference>
<evidence type="ECO:0000256" key="8">
    <source>
        <dbReference type="HAMAP-Rule" id="MF_01897"/>
    </source>
</evidence>
<evidence type="ECO:0000313" key="12">
    <source>
        <dbReference type="Proteomes" id="UP000176951"/>
    </source>
</evidence>
<evidence type="ECO:0000256" key="1">
    <source>
        <dbReference type="ARBA" id="ARBA00000185"/>
    </source>
</evidence>
<keyword evidence="6 8" id="KW-0238">DNA-binding</keyword>
<dbReference type="GO" id="GO:0005524">
    <property type="term" value="F:ATP binding"/>
    <property type="evidence" value="ECO:0007669"/>
    <property type="project" value="UniProtKB-UniRule"/>
</dbReference>
<dbReference type="InterPro" id="IPR013760">
    <property type="entry name" value="Topo_IIA-like_dom_sf"/>
</dbReference>
<dbReference type="SUPFAM" id="SSF101904">
    <property type="entry name" value="GyrA/ParC C-terminal domain-like"/>
    <property type="match status" value="1"/>
</dbReference>
<evidence type="ECO:0000313" key="11">
    <source>
        <dbReference type="EMBL" id="OHA51805.1"/>
    </source>
</evidence>
<dbReference type="Gene3D" id="2.120.10.90">
    <property type="entry name" value="DNA gyrase/topoisomerase IV, subunit A, C-terminal"/>
    <property type="match status" value="1"/>
</dbReference>
<keyword evidence="3 8" id="KW-0547">Nucleotide-binding</keyword>
<proteinExistence type="inferred from homology"/>
<evidence type="ECO:0000259" key="10">
    <source>
        <dbReference type="PROSITE" id="PS52040"/>
    </source>
</evidence>
<feature type="short sequence motif" description="GyrA-box" evidence="8">
    <location>
        <begin position="526"/>
        <end position="532"/>
    </location>
</feature>
<gene>
    <name evidence="8" type="primary">gyrA</name>
    <name evidence="11" type="ORF">A3A97_00020</name>
</gene>
<dbReference type="GO" id="GO:0003677">
    <property type="term" value="F:DNA binding"/>
    <property type="evidence" value="ECO:0007669"/>
    <property type="project" value="UniProtKB-UniRule"/>
</dbReference>
<accession>A0A1G2PU03</accession>
<dbReference type="GO" id="GO:0005737">
    <property type="term" value="C:cytoplasm"/>
    <property type="evidence" value="ECO:0007669"/>
    <property type="project" value="UniProtKB-SubCell"/>
</dbReference>
<evidence type="ECO:0000256" key="9">
    <source>
        <dbReference type="PROSITE-ProRule" id="PRU01384"/>
    </source>
</evidence>
<dbReference type="EMBL" id="MHSW01000018">
    <property type="protein sequence ID" value="OHA51805.1"/>
    <property type="molecule type" value="Genomic_DNA"/>
</dbReference>
<dbReference type="Proteomes" id="UP000176951">
    <property type="component" value="Unassembled WGS sequence"/>
</dbReference>
<comment type="catalytic activity">
    <reaction evidence="1 8 9">
        <text>ATP-dependent breakage, passage and rejoining of double-stranded DNA.</text>
        <dbReference type="EC" id="5.6.2.2"/>
    </reaction>
</comment>
<dbReference type="GO" id="GO:0005694">
    <property type="term" value="C:chromosome"/>
    <property type="evidence" value="ECO:0007669"/>
    <property type="project" value="InterPro"/>
</dbReference>
<keyword evidence="5 8" id="KW-0799">Topoisomerase</keyword>
<comment type="function">
    <text evidence="8">A type II topoisomerase that negatively supercoils closed circular double-stranded (ds) DNA in an ATP-dependent manner to modulate DNA topology and maintain chromosomes in an underwound state. Negative supercoiling favors strand separation, and DNA replication, transcription, recombination and repair, all of which involve strand separation. Also able to catalyze the interconversion of other topological isomers of dsDNA rings, including catenanes and knotted rings. Type II topoisomerases break and join 2 DNA strands simultaneously in an ATP-dependent manner.</text>
</comment>
<dbReference type="GO" id="GO:0006265">
    <property type="term" value="P:DNA topological change"/>
    <property type="evidence" value="ECO:0007669"/>
    <property type="project" value="UniProtKB-UniRule"/>
</dbReference>
<dbReference type="GO" id="GO:0034335">
    <property type="term" value="F:DNA negative supercoiling activity"/>
    <property type="evidence" value="ECO:0007669"/>
    <property type="project" value="UniProtKB-ARBA"/>
</dbReference>
<dbReference type="FunFam" id="1.10.268.10:FF:000001">
    <property type="entry name" value="DNA gyrase subunit A"/>
    <property type="match status" value="1"/>
</dbReference>
<organism evidence="11 12">
    <name type="scientific">Candidatus Terrybacteria bacterium RIFCSPLOWO2_01_FULL_40_23</name>
    <dbReference type="NCBI Taxonomy" id="1802366"/>
    <lineage>
        <taxon>Bacteria</taxon>
        <taxon>Candidatus Terryibacteriota</taxon>
    </lineage>
</organism>
<dbReference type="Pfam" id="PF03989">
    <property type="entry name" value="DNA_gyraseA_C"/>
    <property type="match status" value="6"/>
</dbReference>
<keyword evidence="4 8" id="KW-0067">ATP-binding</keyword>
<comment type="similarity">
    <text evidence="2 8">Belongs to the type II topoisomerase GyrA/ParC subunit family.</text>
</comment>
<dbReference type="GO" id="GO:0006261">
    <property type="term" value="P:DNA-templated DNA replication"/>
    <property type="evidence" value="ECO:0007669"/>
    <property type="project" value="UniProtKB-UniRule"/>
</dbReference>
<dbReference type="SUPFAM" id="SSF56719">
    <property type="entry name" value="Type II DNA topoisomerase"/>
    <property type="match status" value="1"/>
</dbReference>
<dbReference type="InterPro" id="IPR013757">
    <property type="entry name" value="Topo_IIA_A_a_sf"/>
</dbReference>
<dbReference type="Pfam" id="PF00521">
    <property type="entry name" value="DNA_topoisoIV"/>
    <property type="match status" value="1"/>
</dbReference>
<evidence type="ECO:0000256" key="2">
    <source>
        <dbReference type="ARBA" id="ARBA00008263"/>
    </source>
</evidence>
<comment type="miscellaneous">
    <text evidence="8">Few gyrases are as efficient as E.coli at forming negative supercoils. Not all organisms have 2 type II topoisomerases; in organisms with a single type II topoisomerase this enzyme also has to decatenate newly replicated chromosomes.</text>
</comment>
<dbReference type="InterPro" id="IPR006691">
    <property type="entry name" value="GyrA/parC_rep"/>
</dbReference>
<dbReference type="PANTHER" id="PTHR43493">
    <property type="entry name" value="DNA GYRASE/TOPOISOMERASE SUBUNIT A"/>
    <property type="match status" value="1"/>
</dbReference>
<dbReference type="GO" id="GO:0009330">
    <property type="term" value="C:DNA topoisomerase type II (double strand cut, ATP-hydrolyzing) complex"/>
    <property type="evidence" value="ECO:0007669"/>
    <property type="project" value="TreeGrafter"/>
</dbReference>
<dbReference type="FunFam" id="3.30.1360.40:FF:000002">
    <property type="entry name" value="DNA gyrase subunit A"/>
    <property type="match status" value="1"/>
</dbReference>
<comment type="caution">
    <text evidence="11">The sequence shown here is derived from an EMBL/GenBank/DDBJ whole genome shotgun (WGS) entry which is preliminary data.</text>
</comment>
<dbReference type="CDD" id="cd00187">
    <property type="entry name" value="TOP4c"/>
    <property type="match status" value="1"/>
</dbReference>
<dbReference type="AlphaFoldDB" id="A0A1G2PU03"/>
<name>A0A1G2PU03_9BACT</name>
<evidence type="ECO:0000256" key="3">
    <source>
        <dbReference type="ARBA" id="ARBA00022741"/>
    </source>
</evidence>
<dbReference type="InterPro" id="IPR013758">
    <property type="entry name" value="Topo_IIA_A/C_ab"/>
</dbReference>
<feature type="domain" description="Topo IIA-type catalytic" evidence="10">
    <location>
        <begin position="33"/>
        <end position="499"/>
    </location>
</feature>
<evidence type="ECO:0000256" key="5">
    <source>
        <dbReference type="ARBA" id="ARBA00023029"/>
    </source>
</evidence>
<dbReference type="NCBIfam" id="TIGR01063">
    <property type="entry name" value="gyrA"/>
    <property type="match status" value="1"/>
</dbReference>
<dbReference type="Gene3D" id="3.90.199.10">
    <property type="entry name" value="Topoisomerase II, domain 5"/>
    <property type="match status" value="1"/>
</dbReference>
<evidence type="ECO:0000256" key="6">
    <source>
        <dbReference type="ARBA" id="ARBA00023125"/>
    </source>
</evidence>
<dbReference type="PANTHER" id="PTHR43493:SF5">
    <property type="entry name" value="DNA GYRASE SUBUNIT A, CHLOROPLASTIC_MITOCHONDRIAL"/>
    <property type="match status" value="1"/>
</dbReference>
<dbReference type="InterPro" id="IPR035516">
    <property type="entry name" value="Gyrase/topoIV_suA_C"/>
</dbReference>
<comment type="subunit">
    <text evidence="8">Heterotetramer, composed of two GyrA and two GyrB chains. In the heterotetramer, GyrA contains the active site tyrosine that forms a transient covalent intermediate with DNA, while GyrB binds cofactors and catalyzes ATP hydrolysis.</text>
</comment>
<dbReference type="EC" id="5.6.2.2" evidence="8"/>
<dbReference type="InterPro" id="IPR002205">
    <property type="entry name" value="Topo_IIA_dom_A"/>
</dbReference>
<evidence type="ECO:0000256" key="4">
    <source>
        <dbReference type="ARBA" id="ARBA00022840"/>
    </source>
</evidence>
<protein>
    <recommendedName>
        <fullName evidence="8">DNA gyrase subunit A</fullName>
        <ecNumber evidence="8">5.6.2.2</ecNumber>
    </recommendedName>
</protein>
<evidence type="ECO:0000256" key="7">
    <source>
        <dbReference type="ARBA" id="ARBA00023235"/>
    </source>
</evidence>
<dbReference type="NCBIfam" id="NF004043">
    <property type="entry name" value="PRK05560.1"/>
    <property type="match status" value="1"/>
</dbReference>
<keyword evidence="7 8" id="KW-0413">Isomerase</keyword>
<reference evidence="11 12" key="1">
    <citation type="journal article" date="2016" name="Nat. Commun.">
        <title>Thousands of microbial genomes shed light on interconnected biogeochemical processes in an aquifer system.</title>
        <authorList>
            <person name="Anantharaman K."/>
            <person name="Brown C.T."/>
            <person name="Hug L.A."/>
            <person name="Sharon I."/>
            <person name="Castelle C.J."/>
            <person name="Probst A.J."/>
            <person name="Thomas B.C."/>
            <person name="Singh A."/>
            <person name="Wilkins M.J."/>
            <person name="Karaoz U."/>
            <person name="Brodie E.L."/>
            <person name="Williams K.H."/>
            <person name="Hubbard S.S."/>
            <person name="Banfield J.F."/>
        </authorList>
    </citation>
    <scope>NUCLEOTIDE SEQUENCE [LARGE SCALE GENOMIC DNA]</scope>
</reference>
<comment type="subcellular location">
    <subcellularLocation>
        <location evidence="8">Cytoplasm</location>
    </subcellularLocation>
</comment>
<feature type="active site" description="O-(5'-phospho-DNA)-tyrosine intermediate" evidence="8 9">
    <location>
        <position position="121"/>
    </location>
</feature>
<sequence>MADIGEVQKRDISEEIQASYLDYAMSVIVSRALPDVRDGLKPVHRRILFAMHEMGLGHSAKFRKSAAVVGEVLGKYHPHSDTAVYDSLVRMAQDFSLRYTLVSGQGNFGSIDGDAAAAMRYTEARLTAAAEELLADIEKETVPFLPNYDGVRQEPRVLPAKLPNLLLNGSVGIAVGMATNIPPHNITEVIDGTIHLLNHPQAKHEDLMKFIKGPDFPTGGIIYGTEGISQAYAQGHGPIVVRGKAEIVEGGKRARQIIITEIPFQVIKSTLIEQIANLVHNKKIDGIRDMRDESDKEGLRIVIDLKADAHAQKILNSLFHMADLQRTFHLNMLALVDGLQPQVLTLRSVLEEYLKHRRVVVRNRTQYDLNKAKERAHILEGLVKALDHIDAIIKLIKSSSSREDAHTNLCKKFKFSDRQATAILALPLASLARLERQRLVDELKVKKIAIKELESILANPKKLDSVIENELLDLKKRFGDDRKTSIEKVALGEVQEEDLIAPEDVIVVLTADGFIKRVSPTQFRSQKRGGKGVAGMEVREEDAVTNFVFANNHDSLLCFSTKGRVFKVMAWDVPEGTRNSRGKAVVNFLSLSPQETISSMVPIAKDKPPQFLFLATRQGIIKRIAVSEFVNVRRSGITAVALQKDDEVIGVVATSGTDEILLVTKKGKAVRFPEKDARPLGRSALGVRGISLSGDTVVDLDVIQGTSAGAGKEDVLIVTELAFGKRTDLSQYRKQHRGGAGIKAMQITNKTGPLIGCEILLGQEEELIVVSVKGQVIRTALSTIPKRARTTQGVRLMKLVPGDKIASFVIL</sequence>
<keyword evidence="8" id="KW-0963">Cytoplasm</keyword>
<dbReference type="HAMAP" id="MF_01897">
    <property type="entry name" value="GyrA"/>
    <property type="match status" value="1"/>
</dbReference>
<dbReference type="InterPro" id="IPR005743">
    <property type="entry name" value="GyrA"/>
</dbReference>
<dbReference type="Gene3D" id="3.30.1360.40">
    <property type="match status" value="1"/>
</dbReference>
<dbReference type="PROSITE" id="PS52040">
    <property type="entry name" value="TOPO_IIA"/>
    <property type="match status" value="1"/>
</dbReference>
<dbReference type="Gene3D" id="1.10.268.10">
    <property type="entry name" value="Topoisomerase, domain 3"/>
    <property type="match status" value="1"/>
</dbReference>
<dbReference type="FunFam" id="3.90.199.10:FF:000001">
    <property type="entry name" value="DNA gyrase subunit A"/>
    <property type="match status" value="1"/>
</dbReference>
<dbReference type="SMART" id="SM00434">
    <property type="entry name" value="TOP4c"/>
    <property type="match status" value="1"/>
</dbReference>